<dbReference type="RefSeq" id="XP_005832369.1">
    <property type="nucleotide sequence ID" value="XM_005832312.1"/>
</dbReference>
<reference evidence="9 11" key="1">
    <citation type="journal article" date="2012" name="Nature">
        <title>Algal genomes reveal evolutionary mosaicism and the fate of nucleomorphs.</title>
        <authorList>
            <consortium name="DOE Joint Genome Institute"/>
            <person name="Curtis B.A."/>
            <person name="Tanifuji G."/>
            <person name="Burki F."/>
            <person name="Gruber A."/>
            <person name="Irimia M."/>
            <person name="Maruyama S."/>
            <person name="Arias M.C."/>
            <person name="Ball S.G."/>
            <person name="Gile G.H."/>
            <person name="Hirakawa Y."/>
            <person name="Hopkins J.F."/>
            <person name="Kuo A."/>
            <person name="Rensing S.A."/>
            <person name="Schmutz J."/>
            <person name="Symeonidi A."/>
            <person name="Elias M."/>
            <person name="Eveleigh R.J."/>
            <person name="Herman E.K."/>
            <person name="Klute M.J."/>
            <person name="Nakayama T."/>
            <person name="Obornik M."/>
            <person name="Reyes-Prieto A."/>
            <person name="Armbrust E.V."/>
            <person name="Aves S.J."/>
            <person name="Beiko R.G."/>
            <person name="Coutinho P."/>
            <person name="Dacks J.B."/>
            <person name="Durnford D.G."/>
            <person name="Fast N.M."/>
            <person name="Green B.R."/>
            <person name="Grisdale C.J."/>
            <person name="Hempel F."/>
            <person name="Henrissat B."/>
            <person name="Hoppner M.P."/>
            <person name="Ishida K."/>
            <person name="Kim E."/>
            <person name="Koreny L."/>
            <person name="Kroth P.G."/>
            <person name="Liu Y."/>
            <person name="Malik S.B."/>
            <person name="Maier U.G."/>
            <person name="McRose D."/>
            <person name="Mock T."/>
            <person name="Neilson J.A."/>
            <person name="Onodera N.T."/>
            <person name="Poole A.M."/>
            <person name="Pritham E.J."/>
            <person name="Richards T.A."/>
            <person name="Rocap G."/>
            <person name="Roy S.W."/>
            <person name="Sarai C."/>
            <person name="Schaack S."/>
            <person name="Shirato S."/>
            <person name="Slamovits C.H."/>
            <person name="Spencer D.F."/>
            <person name="Suzuki S."/>
            <person name="Worden A.Z."/>
            <person name="Zauner S."/>
            <person name="Barry K."/>
            <person name="Bell C."/>
            <person name="Bharti A.K."/>
            <person name="Crow J.A."/>
            <person name="Grimwood J."/>
            <person name="Kramer R."/>
            <person name="Lindquist E."/>
            <person name="Lucas S."/>
            <person name="Salamov A."/>
            <person name="McFadden G.I."/>
            <person name="Lane C.E."/>
            <person name="Keeling P.J."/>
            <person name="Gray M.W."/>
            <person name="Grigoriev I.V."/>
            <person name="Archibald J.M."/>
        </authorList>
    </citation>
    <scope>NUCLEOTIDE SEQUENCE</scope>
    <source>
        <strain evidence="9 11">CCMP2712</strain>
    </source>
</reference>
<evidence type="ECO:0000256" key="3">
    <source>
        <dbReference type="ARBA" id="ARBA00022989"/>
    </source>
</evidence>
<evidence type="ECO:0000313" key="10">
    <source>
        <dbReference type="EnsemblProtists" id="EKX45389"/>
    </source>
</evidence>
<comment type="subcellular location">
    <subcellularLocation>
        <location evidence="1">Membrane</location>
        <topology evidence="1">Multi-pass membrane protein</topology>
    </subcellularLocation>
</comment>
<dbReference type="Proteomes" id="UP000011087">
    <property type="component" value="Unassembled WGS sequence"/>
</dbReference>
<dbReference type="EMBL" id="JH992999">
    <property type="protein sequence ID" value="EKX45389.1"/>
    <property type="molecule type" value="Genomic_DNA"/>
</dbReference>
<evidence type="ECO:0000256" key="6">
    <source>
        <dbReference type="ARBA" id="ARBA00040302"/>
    </source>
</evidence>
<reference evidence="11" key="2">
    <citation type="submission" date="2012-11" db="EMBL/GenBank/DDBJ databases">
        <authorList>
            <person name="Kuo A."/>
            <person name="Curtis B.A."/>
            <person name="Tanifuji G."/>
            <person name="Burki F."/>
            <person name="Gruber A."/>
            <person name="Irimia M."/>
            <person name="Maruyama S."/>
            <person name="Arias M.C."/>
            <person name="Ball S.G."/>
            <person name="Gile G.H."/>
            <person name="Hirakawa Y."/>
            <person name="Hopkins J.F."/>
            <person name="Rensing S.A."/>
            <person name="Schmutz J."/>
            <person name="Symeonidi A."/>
            <person name="Elias M."/>
            <person name="Eveleigh R.J."/>
            <person name="Herman E.K."/>
            <person name="Klute M.J."/>
            <person name="Nakayama T."/>
            <person name="Obornik M."/>
            <person name="Reyes-Prieto A."/>
            <person name="Armbrust E.V."/>
            <person name="Aves S.J."/>
            <person name="Beiko R.G."/>
            <person name="Coutinho P."/>
            <person name="Dacks J.B."/>
            <person name="Durnford D.G."/>
            <person name="Fast N.M."/>
            <person name="Green B.R."/>
            <person name="Grisdale C."/>
            <person name="Hempe F."/>
            <person name="Henrissat B."/>
            <person name="Hoppner M.P."/>
            <person name="Ishida K.-I."/>
            <person name="Kim E."/>
            <person name="Koreny L."/>
            <person name="Kroth P.G."/>
            <person name="Liu Y."/>
            <person name="Malik S.-B."/>
            <person name="Maier U.G."/>
            <person name="McRose D."/>
            <person name="Mock T."/>
            <person name="Neilson J.A."/>
            <person name="Onodera N.T."/>
            <person name="Poole A.M."/>
            <person name="Pritham E.J."/>
            <person name="Richards T.A."/>
            <person name="Rocap G."/>
            <person name="Roy S.W."/>
            <person name="Sarai C."/>
            <person name="Schaack S."/>
            <person name="Shirato S."/>
            <person name="Slamovits C.H."/>
            <person name="Spencer D.F."/>
            <person name="Suzuki S."/>
            <person name="Worden A.Z."/>
            <person name="Zauner S."/>
            <person name="Barry K."/>
            <person name="Bell C."/>
            <person name="Bharti A.K."/>
            <person name="Crow J.A."/>
            <person name="Grimwood J."/>
            <person name="Kramer R."/>
            <person name="Lindquist E."/>
            <person name="Lucas S."/>
            <person name="Salamov A."/>
            <person name="McFadden G.I."/>
            <person name="Lane C.E."/>
            <person name="Keeling P.J."/>
            <person name="Gray M.W."/>
            <person name="Grigoriev I.V."/>
            <person name="Archibald J.M."/>
        </authorList>
    </citation>
    <scope>NUCLEOTIDE SEQUENCE</scope>
    <source>
        <strain evidence="11">CCMP2712</strain>
    </source>
</reference>
<dbReference type="InterPro" id="IPR051617">
    <property type="entry name" value="UNC-93-like_regulator"/>
</dbReference>
<dbReference type="KEGG" id="gtt:GUITHDRAFT_108657"/>
<dbReference type="InterPro" id="IPR010291">
    <property type="entry name" value="Ion_channel_UNC-93"/>
</dbReference>
<protein>
    <recommendedName>
        <fullName evidence="6">UNC93-like protein MFSD11</fullName>
    </recommendedName>
    <alternativeName>
        <fullName evidence="7">Major facilitator superfamily domain-containing protein 11</fullName>
    </alternativeName>
</protein>
<dbReference type="OrthoDB" id="196103at2759"/>
<evidence type="ECO:0000256" key="8">
    <source>
        <dbReference type="SAM" id="Phobius"/>
    </source>
</evidence>
<keyword evidence="11" id="KW-1185">Reference proteome</keyword>
<keyword evidence="3 8" id="KW-1133">Transmembrane helix</keyword>
<dbReference type="PANTHER" id="PTHR23294">
    <property type="entry name" value="ET TRANSLATION PRODUCT-RELATED"/>
    <property type="match status" value="1"/>
</dbReference>
<keyword evidence="5" id="KW-0325">Glycoprotein</keyword>
<proteinExistence type="predicted"/>
<dbReference type="STRING" id="905079.L1JB96"/>
<feature type="transmembrane region" description="Helical" evidence="8">
    <location>
        <begin position="403"/>
        <end position="423"/>
    </location>
</feature>
<feature type="transmembrane region" description="Helical" evidence="8">
    <location>
        <begin position="38"/>
        <end position="62"/>
    </location>
</feature>
<dbReference type="PaxDb" id="55529-EKX45389"/>
<feature type="transmembrane region" description="Helical" evidence="8">
    <location>
        <begin position="138"/>
        <end position="164"/>
    </location>
</feature>
<feature type="transmembrane region" description="Helical" evidence="8">
    <location>
        <begin position="277"/>
        <end position="297"/>
    </location>
</feature>
<evidence type="ECO:0000256" key="2">
    <source>
        <dbReference type="ARBA" id="ARBA00022692"/>
    </source>
</evidence>
<dbReference type="PANTHER" id="PTHR23294:SF0">
    <property type="entry name" value="UNC93-LIKE PROTEIN MFSD11"/>
    <property type="match status" value="1"/>
</dbReference>
<accession>L1JB96</accession>
<dbReference type="EnsemblProtists" id="EKX45389">
    <property type="protein sequence ID" value="EKX45389"/>
    <property type="gene ID" value="GUITHDRAFT_108657"/>
</dbReference>
<dbReference type="GeneID" id="17302013"/>
<feature type="transmembrane region" description="Helical" evidence="8">
    <location>
        <begin position="429"/>
        <end position="449"/>
    </location>
</feature>
<keyword evidence="4 8" id="KW-0472">Membrane</keyword>
<evidence type="ECO:0000256" key="5">
    <source>
        <dbReference type="ARBA" id="ARBA00023180"/>
    </source>
</evidence>
<dbReference type="GO" id="GO:0016020">
    <property type="term" value="C:membrane"/>
    <property type="evidence" value="ECO:0007669"/>
    <property type="project" value="UniProtKB-SubCell"/>
</dbReference>
<dbReference type="OMA" id="TYMYSWE"/>
<organism evidence="9">
    <name type="scientific">Guillardia theta (strain CCMP2712)</name>
    <name type="common">Cryptophyte</name>
    <dbReference type="NCBI Taxonomy" id="905079"/>
    <lineage>
        <taxon>Eukaryota</taxon>
        <taxon>Cryptophyceae</taxon>
        <taxon>Pyrenomonadales</taxon>
        <taxon>Geminigeraceae</taxon>
        <taxon>Guillardia</taxon>
    </lineage>
</organism>
<dbReference type="AlphaFoldDB" id="L1JB96"/>
<evidence type="ECO:0000313" key="11">
    <source>
        <dbReference type="Proteomes" id="UP000011087"/>
    </source>
</evidence>
<dbReference type="SUPFAM" id="SSF103473">
    <property type="entry name" value="MFS general substrate transporter"/>
    <property type="match status" value="1"/>
</dbReference>
<evidence type="ECO:0000256" key="1">
    <source>
        <dbReference type="ARBA" id="ARBA00004141"/>
    </source>
</evidence>
<feature type="transmembrane region" description="Helical" evidence="8">
    <location>
        <begin position="309"/>
        <end position="330"/>
    </location>
</feature>
<dbReference type="Pfam" id="PF05978">
    <property type="entry name" value="UNC-93"/>
    <property type="match status" value="1"/>
</dbReference>
<name>L1JB96_GUITC</name>
<reference evidence="10" key="3">
    <citation type="submission" date="2015-06" db="UniProtKB">
        <authorList>
            <consortium name="EnsemblProtists"/>
        </authorList>
    </citation>
    <scope>IDENTIFICATION</scope>
</reference>
<gene>
    <name evidence="9" type="ORF">GUITHDRAFT_108657</name>
</gene>
<evidence type="ECO:0000313" key="9">
    <source>
        <dbReference type="EMBL" id="EKX45389.1"/>
    </source>
</evidence>
<keyword evidence="2 8" id="KW-0812">Transmembrane</keyword>
<dbReference type="eggNOG" id="KOG3098">
    <property type="taxonomic scope" value="Eukaryota"/>
</dbReference>
<dbReference type="HOGENOM" id="CLU_601950_0_0_1"/>
<feature type="transmembrane region" description="Helical" evidence="8">
    <location>
        <begin position="170"/>
        <end position="189"/>
    </location>
</feature>
<evidence type="ECO:0000256" key="7">
    <source>
        <dbReference type="ARBA" id="ARBA00041910"/>
    </source>
</evidence>
<evidence type="ECO:0000256" key="4">
    <source>
        <dbReference type="ARBA" id="ARBA00023136"/>
    </source>
</evidence>
<sequence length="455" mass="49022">MDTTESIRLRIKCLAVGFFCLFAAYKASEQLQTTVNRSSGYVCLLVIYSCLAISSLVAPWIVAKVGTKTLLWTSSLPYVVITASYLLPKNEMLLSISCYAVGIAASTLWTSQGEYVGKCSLLMSQRTGVALTDCTSDLNATFFAIFSASGALSLLFASVVMSVLDNSLTILFTVLTILGVVGVILLALLPSPESNHSLDVAELLKSFATASKRQETVEAGQSEPEDKKGILALGPADAQLEAPIIDGGADSAKLPNAQLPDLHFMIRFLTRDLRMRYIIPVMLVDGARMGFFIGAFMEKVVSGLLGVTYVATVGFISSLALWFAFYAIWCQRRIVEGTGRVVDKPQVQLGNVATGEEGVDSQQVPGTMSDVVIILSGCIVNAIMEPVWNGFLRATLQVYFCDSIELPCAMSSFFVFTSIGFAIQQGISLVFSGQLVAQCVFLLFFSIAAGTHRKP</sequence>
<dbReference type="InterPro" id="IPR036259">
    <property type="entry name" value="MFS_trans_sf"/>
</dbReference>
<feature type="transmembrane region" description="Helical" evidence="8">
    <location>
        <begin position="93"/>
        <end position="117"/>
    </location>
</feature>